<evidence type="ECO:0000256" key="1">
    <source>
        <dbReference type="SAM" id="MobiDB-lite"/>
    </source>
</evidence>
<proteinExistence type="predicted"/>
<keyword evidence="3" id="KW-1185">Reference proteome</keyword>
<feature type="region of interest" description="Disordered" evidence="1">
    <location>
        <begin position="1"/>
        <end position="72"/>
    </location>
</feature>
<dbReference type="Proteomes" id="UP001501752">
    <property type="component" value="Unassembled WGS sequence"/>
</dbReference>
<organism evidence="2 3">
    <name type="scientific">Kitasatospora terrestris</name>
    <dbReference type="NCBI Taxonomy" id="258051"/>
    <lineage>
        <taxon>Bacteria</taxon>
        <taxon>Bacillati</taxon>
        <taxon>Actinomycetota</taxon>
        <taxon>Actinomycetes</taxon>
        <taxon>Kitasatosporales</taxon>
        <taxon>Streptomycetaceae</taxon>
        <taxon>Kitasatospora</taxon>
    </lineage>
</organism>
<gene>
    <name evidence="2" type="ORF">GCM10023235_66890</name>
</gene>
<reference evidence="3" key="1">
    <citation type="journal article" date="2019" name="Int. J. Syst. Evol. Microbiol.">
        <title>The Global Catalogue of Microorganisms (GCM) 10K type strain sequencing project: providing services to taxonomists for standard genome sequencing and annotation.</title>
        <authorList>
            <consortium name="The Broad Institute Genomics Platform"/>
            <consortium name="The Broad Institute Genome Sequencing Center for Infectious Disease"/>
            <person name="Wu L."/>
            <person name="Ma J."/>
        </authorList>
    </citation>
    <scope>NUCLEOTIDE SEQUENCE [LARGE SCALE GENOMIC DNA]</scope>
    <source>
        <strain evidence="3">JCM 13006</strain>
    </source>
</reference>
<evidence type="ECO:0000313" key="2">
    <source>
        <dbReference type="EMBL" id="GAA4877533.1"/>
    </source>
</evidence>
<evidence type="ECO:0000313" key="3">
    <source>
        <dbReference type="Proteomes" id="UP001501752"/>
    </source>
</evidence>
<dbReference type="RefSeq" id="WP_345700636.1">
    <property type="nucleotide sequence ID" value="NZ_BAABIS010000001.1"/>
</dbReference>
<name>A0ABP9EFP1_9ACTN</name>
<feature type="compositionally biased region" description="Basic and acidic residues" evidence="1">
    <location>
        <begin position="32"/>
        <end position="42"/>
    </location>
</feature>
<accession>A0ABP9EFP1</accession>
<protein>
    <submittedName>
        <fullName evidence="2">Uncharacterized protein</fullName>
    </submittedName>
</protein>
<sequence length="72" mass="7753">MTAPRKPGPDEQGRRDAEGDRSYGDRAAGTRTTREHDPDVRGPRAGYDATADAADRTGITAPDDRDDDPGQQ</sequence>
<comment type="caution">
    <text evidence="2">The sequence shown here is derived from an EMBL/GenBank/DDBJ whole genome shotgun (WGS) entry which is preliminary data.</text>
</comment>
<feature type="compositionally biased region" description="Basic and acidic residues" evidence="1">
    <location>
        <begin position="7"/>
        <end position="24"/>
    </location>
</feature>
<dbReference type="EMBL" id="BAABIS010000001">
    <property type="protein sequence ID" value="GAA4877533.1"/>
    <property type="molecule type" value="Genomic_DNA"/>
</dbReference>